<dbReference type="Gene3D" id="1.10.10.10">
    <property type="entry name" value="Winged helix-like DNA-binding domain superfamily/Winged helix DNA-binding domain"/>
    <property type="match status" value="1"/>
</dbReference>
<evidence type="ECO:0000259" key="3">
    <source>
        <dbReference type="SMART" id="SM00843"/>
    </source>
</evidence>
<dbReference type="InterPro" id="IPR027417">
    <property type="entry name" value="P-loop_NTPase"/>
</dbReference>
<sequence>MAKSDEIFALARAALYRDHAKALATVCCIAANEAENSALKKRLQGLIDVQSRNPSSEDNIRLDNGLEKLVQIQSPTHDLAQVVLSDDMRLRVTDLLAEQRYADALAAHNLHPRNRLLLMGPPGTGKTVLAGAIARALELPFLVVDYSSLITSYMGETGAKITKLLNGLAGQPCVLFLDEMETILAERSGDSGRSDVGEQARIVSTLLLAMDRLDHRILFVGATNHPDMLDRAVRRRFDMEIDMPLATEDAVHALVKSLSARHPGLPIADFLPAQCDGVVGRSLADLERDVLSRAREWVTRKAAKLNTSSAEQEMLHQSHDDKGKEDTSLLYDQAVALVTNSRKASISYVQRQLNVGYNRAARIIEEMERVGVVGPMQGDGNREVYAAEG</sequence>
<dbReference type="SUPFAM" id="SSF52540">
    <property type="entry name" value="P-loop containing nucleoside triphosphate hydrolases"/>
    <property type="match status" value="1"/>
</dbReference>
<dbReference type="Pfam" id="PF00004">
    <property type="entry name" value="AAA"/>
    <property type="match status" value="1"/>
</dbReference>
<dbReference type="EMBL" id="CCCS020000035">
    <property type="protein sequence ID" value="CDQ10577.1"/>
    <property type="molecule type" value="Genomic_DNA"/>
</dbReference>
<name>A0A060UPP6_9PROT</name>
<evidence type="ECO:0000259" key="2">
    <source>
        <dbReference type="SMART" id="SM00382"/>
    </source>
</evidence>
<evidence type="ECO:0008006" key="7">
    <source>
        <dbReference type="Google" id="ProtNLM"/>
    </source>
</evidence>
<dbReference type="CDD" id="cd19481">
    <property type="entry name" value="RecA-like_protease"/>
    <property type="match status" value="1"/>
</dbReference>
<dbReference type="GO" id="GO:0016887">
    <property type="term" value="F:ATP hydrolysis activity"/>
    <property type="evidence" value="ECO:0007669"/>
    <property type="project" value="InterPro"/>
</dbReference>
<feature type="domain" description="FtsK gamma" evidence="3">
    <location>
        <begin position="324"/>
        <end position="389"/>
    </location>
</feature>
<reference evidence="4" key="1">
    <citation type="submission" date="2014-03" db="EMBL/GenBank/DDBJ databases">
        <authorList>
            <person name="Genoscope - CEA"/>
        </authorList>
    </citation>
    <scope>NUCLEOTIDE SEQUENCE [LARGE SCALE GENOMIC DNA]</scope>
    <source>
        <strain evidence="4">CF27</strain>
    </source>
</reference>
<dbReference type="GO" id="GO:0005524">
    <property type="term" value="F:ATP binding"/>
    <property type="evidence" value="ECO:0007669"/>
    <property type="project" value="InterPro"/>
</dbReference>
<dbReference type="PANTHER" id="PTHR23077">
    <property type="entry name" value="AAA-FAMILY ATPASE"/>
    <property type="match status" value="1"/>
</dbReference>
<evidence type="ECO:0000256" key="1">
    <source>
        <dbReference type="ARBA" id="ARBA00023125"/>
    </source>
</evidence>
<evidence type="ECO:0000313" key="5">
    <source>
        <dbReference type="EMBL" id="SMH64608.1"/>
    </source>
</evidence>
<dbReference type="GO" id="GO:0003677">
    <property type="term" value="F:DNA binding"/>
    <property type="evidence" value="ECO:0007669"/>
    <property type="project" value="UniProtKB-KW"/>
</dbReference>
<dbReference type="SMART" id="SM00843">
    <property type="entry name" value="Ftsk_gamma"/>
    <property type="match status" value="1"/>
</dbReference>
<dbReference type="InterPro" id="IPR018541">
    <property type="entry name" value="Ftsk_gamma"/>
</dbReference>
<proteinExistence type="predicted"/>
<dbReference type="SUPFAM" id="SSF46785">
    <property type="entry name" value="Winged helix' DNA-binding domain"/>
    <property type="match status" value="1"/>
</dbReference>
<dbReference type="InterPro" id="IPR036390">
    <property type="entry name" value="WH_DNA-bd_sf"/>
</dbReference>
<evidence type="ECO:0000313" key="6">
    <source>
        <dbReference type="Proteomes" id="UP000193925"/>
    </source>
</evidence>
<dbReference type="PANTHER" id="PTHR23077:SF198">
    <property type="entry name" value="ATP-DEPENDENT ZINC METALLOPROTEASE FTSH"/>
    <property type="match status" value="1"/>
</dbReference>
<evidence type="ECO:0000313" key="4">
    <source>
        <dbReference type="EMBL" id="CDQ10577.1"/>
    </source>
</evidence>
<dbReference type="AlphaFoldDB" id="A0A060UPP6"/>
<keyword evidence="1" id="KW-0238">DNA-binding</keyword>
<dbReference type="InterPro" id="IPR003959">
    <property type="entry name" value="ATPase_AAA_core"/>
</dbReference>
<organism evidence="4">
    <name type="scientific">Acidithiobacillus ferrivorans</name>
    <dbReference type="NCBI Taxonomy" id="160808"/>
    <lineage>
        <taxon>Bacteria</taxon>
        <taxon>Pseudomonadati</taxon>
        <taxon>Pseudomonadota</taxon>
        <taxon>Acidithiobacillia</taxon>
        <taxon>Acidithiobacillales</taxon>
        <taxon>Acidithiobacillaceae</taxon>
        <taxon>Acidithiobacillus</taxon>
    </lineage>
</organism>
<dbReference type="InterPro" id="IPR050168">
    <property type="entry name" value="AAA_ATPase_domain"/>
</dbReference>
<accession>A0A060UPP6</accession>
<dbReference type="SMART" id="SM00382">
    <property type="entry name" value="AAA"/>
    <property type="match status" value="1"/>
</dbReference>
<gene>
    <name evidence="5" type="ORF">AFERRI_10642</name>
    <name evidence="4" type="ORF">AFERRI_400358</name>
</gene>
<dbReference type="RefSeq" id="WP_051984816.1">
    <property type="nucleotide sequence ID" value="NZ_CCCS020000035.1"/>
</dbReference>
<dbReference type="InterPro" id="IPR036388">
    <property type="entry name" value="WH-like_DNA-bd_sf"/>
</dbReference>
<reference evidence="5 6" key="3">
    <citation type="submission" date="2017-03" db="EMBL/GenBank/DDBJ databases">
        <authorList>
            <person name="Regsiter A."/>
            <person name="William W."/>
        </authorList>
    </citation>
    <scope>NUCLEOTIDE SEQUENCE [LARGE SCALE GENOMIC DNA]</scope>
    <source>
        <strain evidence="5">PRJEB5721</strain>
    </source>
</reference>
<dbReference type="InterPro" id="IPR003593">
    <property type="entry name" value="AAA+_ATPase"/>
</dbReference>
<dbReference type="Pfam" id="PF09397">
    <property type="entry name" value="FtsK_gamma"/>
    <property type="match status" value="1"/>
</dbReference>
<reference evidence="4" key="2">
    <citation type="submission" date="2014-07" db="EMBL/GenBank/DDBJ databases">
        <title>Initial genome analysis of the psychrotolerant acidophile Acidithiobacillus ferrivorans CF27: insights into iron and sulfur oxidation pathways and into biofilm formation.</title>
        <authorList>
            <person name="Talla E."/>
            <person name="Hedrich S."/>
            <person name="Mangenot S."/>
            <person name="Ji B."/>
            <person name="Johnson D.B."/>
            <person name="Barbe V."/>
            <person name="Bonnefoy V."/>
        </authorList>
    </citation>
    <scope>NUCLEOTIDE SEQUENCE [LARGE SCALE GENOMIC DNA]</scope>
    <source>
        <strain evidence="4">CF27</strain>
    </source>
</reference>
<dbReference type="EMBL" id="LT841305">
    <property type="protein sequence ID" value="SMH64608.1"/>
    <property type="molecule type" value="Genomic_DNA"/>
</dbReference>
<keyword evidence="6" id="KW-1185">Reference proteome</keyword>
<dbReference type="Proteomes" id="UP000193925">
    <property type="component" value="Chromosome AFERRI"/>
</dbReference>
<protein>
    <recommendedName>
        <fullName evidence="7">AAA family ATPase</fullName>
    </recommendedName>
</protein>
<feature type="domain" description="AAA+ ATPase" evidence="2">
    <location>
        <begin position="112"/>
        <end position="247"/>
    </location>
</feature>
<dbReference type="Gene3D" id="3.40.50.300">
    <property type="entry name" value="P-loop containing nucleotide triphosphate hydrolases"/>
    <property type="match status" value="1"/>
</dbReference>